<feature type="chain" id="PRO_5007727307" description="N-acetylglucosaminylphosphatidylinositol deacetylase" evidence="3">
    <location>
        <begin position="27"/>
        <end position="250"/>
    </location>
</feature>
<dbReference type="InterPro" id="IPR003737">
    <property type="entry name" value="GlcNAc_PI_deacetylase-related"/>
</dbReference>
<evidence type="ECO:0000256" key="1">
    <source>
        <dbReference type="ARBA" id="ARBA00006066"/>
    </source>
</evidence>
<dbReference type="AlphaFoldDB" id="S9X008"/>
<keyword evidence="3" id="KW-0732">Signal</keyword>
<dbReference type="PANTHER" id="PTHR12993">
    <property type="entry name" value="N-ACETYLGLUCOSAMINYL-PHOSPHATIDYLINOSITOL DE-N-ACETYLASE-RELATED"/>
    <property type="match status" value="1"/>
</dbReference>
<evidence type="ECO:0000313" key="4">
    <source>
        <dbReference type="EMBL" id="CAD2220544.1"/>
    </source>
</evidence>
<dbReference type="Gene3D" id="3.40.50.10320">
    <property type="entry name" value="LmbE-like"/>
    <property type="match status" value="1"/>
</dbReference>
<keyword evidence="5" id="KW-1185">Reference proteome</keyword>
<dbReference type="Pfam" id="PF02585">
    <property type="entry name" value="PIG-L"/>
    <property type="match status" value="1"/>
</dbReference>
<protein>
    <recommendedName>
        <fullName evidence="2">N-acetylglucosaminylphosphatidylinositol deacetylase</fullName>
        <ecNumber evidence="2">3.5.1.89</ecNumber>
    </recommendedName>
</protein>
<reference evidence="4 5" key="1">
    <citation type="submission" date="2020-08" db="EMBL/GenBank/DDBJ databases">
        <authorList>
            <person name="Newling K."/>
            <person name="Davey J."/>
            <person name="Forrester S."/>
        </authorList>
    </citation>
    <scope>NUCLEOTIDE SEQUENCE [LARGE SCALE GENOMIC DNA]</scope>
    <source>
        <strain evidence="5">Crithidia deanei Carvalho (ATCC PRA-265)</strain>
    </source>
</reference>
<dbReference type="UniPathway" id="UPA00196"/>
<dbReference type="EMBL" id="LR877161">
    <property type="protein sequence ID" value="CAD2220544.1"/>
    <property type="molecule type" value="Genomic_DNA"/>
</dbReference>
<name>S9X008_9TRYP</name>
<evidence type="ECO:0000256" key="3">
    <source>
        <dbReference type="SAM" id="SignalP"/>
    </source>
</evidence>
<dbReference type="GO" id="GO:0006506">
    <property type="term" value="P:GPI anchor biosynthetic process"/>
    <property type="evidence" value="ECO:0007669"/>
    <property type="project" value="UniProtKB-UniPathway"/>
</dbReference>
<comment type="similarity">
    <text evidence="1">Belongs to the PIGL family.</text>
</comment>
<dbReference type="GO" id="GO:0016020">
    <property type="term" value="C:membrane"/>
    <property type="evidence" value="ECO:0007669"/>
    <property type="project" value="GOC"/>
</dbReference>
<evidence type="ECO:0000313" key="5">
    <source>
        <dbReference type="Proteomes" id="UP000515908"/>
    </source>
</evidence>
<feature type="signal peptide" evidence="3">
    <location>
        <begin position="1"/>
        <end position="26"/>
    </location>
</feature>
<proteinExistence type="inferred from homology"/>
<sequence length="250" mass="28371">MPSFLCLAGLVAMIAFLVQWLRMSRGKVPVKGDVLLVFAHPDDEAMFFTPLLFYLRKHQIAVHLLCLSNGNADGLGSVREKELYESGRFFGIPASNMKVVNHAELQDGMKNVWPKSVIKHIVNEYLDRIGSIRTIVTFDKHGVSSHPNHIAVHNGVKEVKESMPPGLLFVELITRSIVGKYCGCLSLTNYCLFANTTEYNGSRFSLSIPPYATLSSFRAMERHQSQLRWFRYLFVLFSSYTYINEFQPIS</sequence>
<dbReference type="OrthoDB" id="440160at2759"/>
<dbReference type="Proteomes" id="UP000515908">
    <property type="component" value="Chromosome 17"/>
</dbReference>
<accession>S9X008</accession>
<dbReference type="PANTHER" id="PTHR12993:SF11">
    <property type="entry name" value="N-ACETYLGLUCOSAMINYL-PHOSPHATIDYLINOSITOL DE-N-ACETYLASE"/>
    <property type="match status" value="1"/>
</dbReference>
<dbReference type="EC" id="3.5.1.89" evidence="2"/>
<organism evidence="4 5">
    <name type="scientific">Angomonas deanei</name>
    <dbReference type="NCBI Taxonomy" id="59799"/>
    <lineage>
        <taxon>Eukaryota</taxon>
        <taxon>Discoba</taxon>
        <taxon>Euglenozoa</taxon>
        <taxon>Kinetoplastea</taxon>
        <taxon>Metakinetoplastina</taxon>
        <taxon>Trypanosomatida</taxon>
        <taxon>Trypanosomatidae</taxon>
        <taxon>Strigomonadinae</taxon>
        <taxon>Angomonas</taxon>
    </lineage>
</organism>
<dbReference type="InterPro" id="IPR024078">
    <property type="entry name" value="LmbE-like_dom_sf"/>
</dbReference>
<dbReference type="SUPFAM" id="SSF102588">
    <property type="entry name" value="LmbE-like"/>
    <property type="match status" value="1"/>
</dbReference>
<dbReference type="GO" id="GO:0000225">
    <property type="term" value="F:N-acetylglucosaminylphosphatidylinositol deacetylase activity"/>
    <property type="evidence" value="ECO:0007669"/>
    <property type="project" value="UniProtKB-EC"/>
</dbReference>
<dbReference type="GO" id="GO:0005783">
    <property type="term" value="C:endoplasmic reticulum"/>
    <property type="evidence" value="ECO:0007669"/>
    <property type="project" value="TreeGrafter"/>
</dbReference>
<evidence type="ECO:0000256" key="2">
    <source>
        <dbReference type="ARBA" id="ARBA00012176"/>
    </source>
</evidence>
<gene>
    <name evidence="4" type="ORF">ADEAN_000806600</name>
</gene>
<dbReference type="VEuPathDB" id="TriTrypDB:ADEAN_000806600"/>